<gene>
    <name evidence="2" type="ORF">ABIE13_000546</name>
</gene>
<protein>
    <submittedName>
        <fullName evidence="2">Uncharacterized protein</fullName>
    </submittedName>
</protein>
<reference evidence="2 3" key="1">
    <citation type="submission" date="2024-06" db="EMBL/GenBank/DDBJ databases">
        <title>Sorghum-associated microbial communities from plants grown in Nebraska, USA.</title>
        <authorList>
            <person name="Schachtman D."/>
        </authorList>
    </citation>
    <scope>NUCLEOTIDE SEQUENCE [LARGE SCALE GENOMIC DNA]</scope>
    <source>
        <strain evidence="2 3">2709</strain>
    </source>
</reference>
<dbReference type="Pfam" id="PF19669">
    <property type="entry name" value="DUF6172"/>
    <property type="match status" value="1"/>
</dbReference>
<feature type="compositionally biased region" description="Acidic residues" evidence="1">
    <location>
        <begin position="104"/>
        <end position="116"/>
    </location>
</feature>
<comment type="caution">
    <text evidence="2">The sequence shown here is derived from an EMBL/GenBank/DDBJ whole genome shotgun (WGS) entry which is preliminary data.</text>
</comment>
<proteinExistence type="predicted"/>
<dbReference type="Proteomes" id="UP001549320">
    <property type="component" value="Unassembled WGS sequence"/>
</dbReference>
<dbReference type="RefSeq" id="WP_354440900.1">
    <property type="nucleotide sequence ID" value="NZ_JBEPSH010000001.1"/>
</dbReference>
<feature type="region of interest" description="Disordered" evidence="1">
    <location>
        <begin position="87"/>
        <end position="116"/>
    </location>
</feature>
<organism evidence="2 3">
    <name type="scientific">Ottowia thiooxydans</name>
    <dbReference type="NCBI Taxonomy" id="219182"/>
    <lineage>
        <taxon>Bacteria</taxon>
        <taxon>Pseudomonadati</taxon>
        <taxon>Pseudomonadota</taxon>
        <taxon>Betaproteobacteria</taxon>
        <taxon>Burkholderiales</taxon>
        <taxon>Comamonadaceae</taxon>
        <taxon>Ottowia</taxon>
    </lineage>
</organism>
<dbReference type="InterPro" id="IPR046170">
    <property type="entry name" value="DUF6172"/>
</dbReference>
<name>A0ABV2Q345_9BURK</name>
<dbReference type="EMBL" id="JBEPSH010000001">
    <property type="protein sequence ID" value="MET4575449.1"/>
    <property type="molecule type" value="Genomic_DNA"/>
</dbReference>
<evidence type="ECO:0000256" key="1">
    <source>
        <dbReference type="SAM" id="MobiDB-lite"/>
    </source>
</evidence>
<accession>A0ABV2Q345</accession>
<keyword evidence="3" id="KW-1185">Reference proteome</keyword>
<evidence type="ECO:0000313" key="2">
    <source>
        <dbReference type="EMBL" id="MET4575449.1"/>
    </source>
</evidence>
<sequence>MRKNFPLAIEGKNRDRILDAVKHDVRKYVKRERRRVLPEGADYWDFDCRFGVNKEAAQEVHLSALIGHIDTVAREGGDQVYVEILAKPGHRKARPPGAASTDADMPDDNQDNLENE</sequence>
<evidence type="ECO:0000313" key="3">
    <source>
        <dbReference type="Proteomes" id="UP001549320"/>
    </source>
</evidence>